<evidence type="ECO:0000256" key="9">
    <source>
        <dbReference type="RuleBase" id="RU004001"/>
    </source>
</evidence>
<organism evidence="10 11">
    <name type="scientific">Batrachochytrium salamandrivorans</name>
    <dbReference type="NCBI Taxonomy" id="1357716"/>
    <lineage>
        <taxon>Eukaryota</taxon>
        <taxon>Fungi</taxon>
        <taxon>Fungi incertae sedis</taxon>
        <taxon>Chytridiomycota</taxon>
        <taxon>Chytridiomycota incertae sedis</taxon>
        <taxon>Chytridiomycetes</taxon>
        <taxon>Rhizophydiales</taxon>
        <taxon>Rhizophydiales incertae sedis</taxon>
        <taxon>Batrachochytrium</taxon>
    </lineage>
</organism>
<sequence>MFFAGLRSASAVFSSATAYGSGVCALQAQRNMATLKETAMRLKSINNIGKITKSMKMIASTKVTRAQRTMEQARIYGSVGASLFSHVGTPTTKGDDALVITVSSDRGLCGGIHSSVSKATKRFIAAHPNASSAVLGAKARSQVARECRDRIFMSADGITKNLPTWYEAAVIGDSILANKPEFDSASIVYNSFKSLIAYEAAIMDLPSTKALAAAPKLAAYEFEEELLQNYQEFTLANSLHWAIAEGYASEISAKRAAMENATKNAGDMVQRLTLIYNRSRQASITNDLIDIITGASAM</sequence>
<dbReference type="Gene3D" id="1.10.287.80">
    <property type="entry name" value="ATP synthase, gamma subunit, helix hairpin domain"/>
    <property type="match status" value="1"/>
</dbReference>
<comment type="subcellular location">
    <subcellularLocation>
        <location evidence="1">Membrane</location>
        <topology evidence="1">Peripheral membrane protein</topology>
    </subcellularLocation>
</comment>
<dbReference type="CDD" id="cd12151">
    <property type="entry name" value="F1-ATPase_gamma"/>
    <property type="match status" value="1"/>
</dbReference>
<dbReference type="Proteomes" id="UP001648503">
    <property type="component" value="Unassembled WGS sequence"/>
</dbReference>
<evidence type="ECO:0000256" key="4">
    <source>
        <dbReference type="ARBA" id="ARBA00022781"/>
    </source>
</evidence>
<evidence type="ECO:0000256" key="7">
    <source>
        <dbReference type="ARBA" id="ARBA00023196"/>
    </source>
</evidence>
<keyword evidence="3 9" id="KW-0813">Transport</keyword>
<evidence type="ECO:0000256" key="2">
    <source>
        <dbReference type="ARBA" id="ARBA00007681"/>
    </source>
</evidence>
<dbReference type="PIRSF" id="PIRSF039089">
    <property type="entry name" value="ATP_synthase_gamma"/>
    <property type="match status" value="1"/>
</dbReference>
<evidence type="ECO:0000313" key="11">
    <source>
        <dbReference type="Proteomes" id="UP001648503"/>
    </source>
</evidence>
<dbReference type="NCBIfam" id="TIGR01146">
    <property type="entry name" value="ATPsyn_F1gamma"/>
    <property type="match status" value="1"/>
</dbReference>
<evidence type="ECO:0000256" key="1">
    <source>
        <dbReference type="ARBA" id="ARBA00004170"/>
    </source>
</evidence>
<keyword evidence="8 9" id="KW-0066">ATP synthesis</keyword>
<evidence type="ECO:0000256" key="5">
    <source>
        <dbReference type="ARBA" id="ARBA00023065"/>
    </source>
</evidence>
<evidence type="ECO:0000313" key="10">
    <source>
        <dbReference type="EMBL" id="KAH6594590.1"/>
    </source>
</evidence>
<dbReference type="PANTHER" id="PTHR11693">
    <property type="entry name" value="ATP SYNTHASE GAMMA CHAIN"/>
    <property type="match status" value="1"/>
</dbReference>
<evidence type="ECO:0000256" key="8">
    <source>
        <dbReference type="ARBA" id="ARBA00023310"/>
    </source>
</evidence>
<proteinExistence type="inferred from homology"/>
<evidence type="ECO:0000256" key="3">
    <source>
        <dbReference type="ARBA" id="ARBA00022448"/>
    </source>
</evidence>
<dbReference type="SUPFAM" id="SSF52943">
    <property type="entry name" value="ATP synthase (F1-ATPase), gamma subunit"/>
    <property type="match status" value="1"/>
</dbReference>
<dbReference type="EMBL" id="JAFCIX010000332">
    <property type="protein sequence ID" value="KAH6594590.1"/>
    <property type="molecule type" value="Genomic_DNA"/>
</dbReference>
<evidence type="ECO:0000256" key="6">
    <source>
        <dbReference type="ARBA" id="ARBA00023136"/>
    </source>
</evidence>
<name>A0ABQ8FCZ3_9FUNG</name>
<dbReference type="PRINTS" id="PR00126">
    <property type="entry name" value="ATPASEGAMMA"/>
</dbReference>
<dbReference type="Gene3D" id="3.40.1380.10">
    <property type="match status" value="1"/>
</dbReference>
<comment type="similarity">
    <text evidence="2 9">Belongs to the ATPase gamma chain family.</text>
</comment>
<gene>
    <name evidence="10" type="ORF">BASA50_006539</name>
</gene>
<dbReference type="InterPro" id="IPR000131">
    <property type="entry name" value="ATP_synth_F1_gsu"/>
</dbReference>
<accession>A0ABQ8FCZ3</accession>
<keyword evidence="4 9" id="KW-0375">Hydrogen ion transport</keyword>
<keyword evidence="6" id="KW-0472">Membrane</keyword>
<comment type="caution">
    <text evidence="10">The sequence shown here is derived from an EMBL/GenBank/DDBJ whole genome shotgun (WGS) entry which is preliminary data.</text>
</comment>
<dbReference type="InterPro" id="IPR035968">
    <property type="entry name" value="ATP_synth_F1_ATPase_gsu"/>
</dbReference>
<reference evidence="10 11" key="1">
    <citation type="submission" date="2021-02" db="EMBL/GenBank/DDBJ databases">
        <title>Variation within the Batrachochytrium salamandrivorans European outbreak.</title>
        <authorList>
            <person name="Kelly M."/>
            <person name="Pasmans F."/>
            <person name="Shea T.P."/>
            <person name="Munoz J.F."/>
            <person name="Carranza S."/>
            <person name="Cuomo C.A."/>
            <person name="Martel A."/>
        </authorList>
    </citation>
    <scope>NUCLEOTIDE SEQUENCE [LARGE SCALE GENOMIC DNA]</scope>
    <source>
        <strain evidence="10 11">AMFP18/2</strain>
    </source>
</reference>
<dbReference type="Pfam" id="PF00231">
    <property type="entry name" value="ATP-synt"/>
    <property type="match status" value="1"/>
</dbReference>
<protein>
    <recommendedName>
        <fullName evidence="9">ATP synthase subunit gamma</fullName>
    </recommendedName>
</protein>
<comment type="subunit">
    <text evidence="9">F-type ATPases have 2 components, CF(1) - the catalytic core - and CF(0) - the membrane proton channel. CF(1) and CF(0) have multiple subunits.</text>
</comment>
<dbReference type="PANTHER" id="PTHR11693:SF22">
    <property type="entry name" value="ATP SYNTHASE SUBUNIT GAMMA, MITOCHONDRIAL"/>
    <property type="match status" value="1"/>
</dbReference>
<keyword evidence="11" id="KW-1185">Reference proteome</keyword>
<keyword evidence="7 9" id="KW-0139">CF(1)</keyword>
<keyword evidence="5 9" id="KW-0406">Ion transport</keyword>